<dbReference type="InterPro" id="IPR001238">
    <property type="entry name" value="DNA-binding_RecF"/>
</dbReference>
<dbReference type="EMBL" id="DVNJ01000015">
    <property type="protein sequence ID" value="HIU62697.1"/>
    <property type="molecule type" value="Genomic_DNA"/>
</dbReference>
<dbReference type="GO" id="GO:0006302">
    <property type="term" value="P:double-strand break repair"/>
    <property type="evidence" value="ECO:0007669"/>
    <property type="project" value="TreeGrafter"/>
</dbReference>
<keyword evidence="6 12" id="KW-0547">Nucleotide-binding</keyword>
<evidence type="ECO:0000256" key="9">
    <source>
        <dbReference type="ARBA" id="ARBA00023125"/>
    </source>
</evidence>
<dbReference type="Gene3D" id="1.20.1050.90">
    <property type="entry name" value="RecF/RecN/SMC, N-terminal domain"/>
    <property type="match status" value="1"/>
</dbReference>
<sequence length="355" mass="40155">MFVKSVFLNNFRNYKEKTVRFSEGLNVIAGPNATGKTNLLESVYMCGLGNSPRVSRDKDVIMWGETGAYIRLELQKKFRLHTIEMYIDSREKKRVAIDGIPISRLSQLIGTLGVVFFSPDELKLVKDAPSERRRFMDVSLCQQSSKYLFSLSRYNAVLLRRNKLLKTLPVGEDLKNALHVWDLQLAQEGARVIKARYSFARELKAFAAEKHLTLSSGREELSLEYESDVPDGEEKQIEEALLGRLFLSYDKDCALQYTTVGPHKDDIKISLSGVDVRKFGSQGQQRTAALSLKLAEISLFTDNTGEQPVLLLDDVLSELDKDRRATLLEETSLLQTIITCTEYEESAAANIIKTR</sequence>
<evidence type="ECO:0000256" key="6">
    <source>
        <dbReference type="ARBA" id="ARBA00022741"/>
    </source>
</evidence>
<evidence type="ECO:0000313" key="15">
    <source>
        <dbReference type="EMBL" id="HIU62697.1"/>
    </source>
</evidence>
<comment type="function">
    <text evidence="12 13">The RecF protein is involved in DNA metabolism; it is required for DNA replication and normal SOS inducibility. RecF binds preferentially to single-stranded, linear DNA. It also seems to bind ATP.</text>
</comment>
<evidence type="ECO:0000256" key="3">
    <source>
        <dbReference type="ARBA" id="ARBA00020170"/>
    </source>
</evidence>
<comment type="subcellular location">
    <subcellularLocation>
        <location evidence="1 12 13">Cytoplasm</location>
    </subcellularLocation>
</comment>
<evidence type="ECO:0000256" key="7">
    <source>
        <dbReference type="ARBA" id="ARBA00022763"/>
    </source>
</evidence>
<dbReference type="InterPro" id="IPR027417">
    <property type="entry name" value="P-loop_NTPase"/>
</dbReference>
<dbReference type="HAMAP" id="MF_00365">
    <property type="entry name" value="RecF"/>
    <property type="match status" value="1"/>
</dbReference>
<organism evidence="15 16">
    <name type="scientific">Candidatus Caccalectryoclostridium excrementigallinarum</name>
    <dbReference type="NCBI Taxonomy" id="2840710"/>
    <lineage>
        <taxon>Bacteria</taxon>
        <taxon>Bacillati</taxon>
        <taxon>Bacillota</taxon>
        <taxon>Clostridia</taxon>
        <taxon>Christensenellales</taxon>
        <taxon>Christensenellaceae</taxon>
        <taxon>Christensenellaceae incertae sedis</taxon>
        <taxon>Candidatus Caccalectryoclostridium</taxon>
    </lineage>
</organism>
<protein>
    <recommendedName>
        <fullName evidence="3 12">DNA replication and repair protein RecF</fullName>
    </recommendedName>
</protein>
<dbReference type="PANTHER" id="PTHR32182">
    <property type="entry name" value="DNA REPLICATION AND REPAIR PROTEIN RECF"/>
    <property type="match status" value="1"/>
</dbReference>
<keyword evidence="8 12" id="KW-0067">ATP-binding</keyword>
<dbReference type="InterPro" id="IPR018078">
    <property type="entry name" value="DNA-binding_RecF_CS"/>
</dbReference>
<dbReference type="SUPFAM" id="SSF52540">
    <property type="entry name" value="P-loop containing nucleoside triphosphate hydrolases"/>
    <property type="match status" value="1"/>
</dbReference>
<dbReference type="PROSITE" id="PS00618">
    <property type="entry name" value="RECF_2"/>
    <property type="match status" value="1"/>
</dbReference>
<dbReference type="GO" id="GO:0005737">
    <property type="term" value="C:cytoplasm"/>
    <property type="evidence" value="ECO:0007669"/>
    <property type="project" value="UniProtKB-SubCell"/>
</dbReference>
<gene>
    <name evidence="12 15" type="primary">recF</name>
    <name evidence="15" type="ORF">IAB07_02875</name>
</gene>
<evidence type="ECO:0000256" key="4">
    <source>
        <dbReference type="ARBA" id="ARBA00022490"/>
    </source>
</evidence>
<evidence type="ECO:0000313" key="16">
    <source>
        <dbReference type="Proteomes" id="UP000824145"/>
    </source>
</evidence>
<dbReference type="NCBIfam" id="TIGR00611">
    <property type="entry name" value="recf"/>
    <property type="match status" value="1"/>
</dbReference>
<keyword evidence="11 12" id="KW-0742">SOS response</keyword>
<evidence type="ECO:0000256" key="12">
    <source>
        <dbReference type="HAMAP-Rule" id="MF_00365"/>
    </source>
</evidence>
<keyword evidence="10 12" id="KW-0234">DNA repair</keyword>
<dbReference type="Gene3D" id="3.40.50.300">
    <property type="entry name" value="P-loop containing nucleotide triphosphate hydrolases"/>
    <property type="match status" value="1"/>
</dbReference>
<feature type="domain" description="RecF/RecN/SMC N-terminal" evidence="14">
    <location>
        <begin position="3"/>
        <end position="347"/>
    </location>
</feature>
<keyword evidence="4 12" id="KW-0963">Cytoplasm</keyword>
<dbReference type="PANTHER" id="PTHR32182:SF0">
    <property type="entry name" value="DNA REPLICATION AND REPAIR PROTEIN RECF"/>
    <property type="match status" value="1"/>
</dbReference>
<comment type="similarity">
    <text evidence="2 12 13">Belongs to the RecF family.</text>
</comment>
<dbReference type="InterPro" id="IPR003395">
    <property type="entry name" value="RecF/RecN/SMC_N"/>
</dbReference>
<evidence type="ECO:0000256" key="11">
    <source>
        <dbReference type="ARBA" id="ARBA00023236"/>
    </source>
</evidence>
<evidence type="ECO:0000259" key="14">
    <source>
        <dbReference type="Pfam" id="PF02463"/>
    </source>
</evidence>
<name>A0A9D1MMA9_9FIRM</name>
<keyword evidence="5 12" id="KW-0235">DNA replication</keyword>
<keyword evidence="7 12" id="KW-0227">DNA damage</keyword>
<dbReference type="GO" id="GO:0000731">
    <property type="term" value="P:DNA synthesis involved in DNA repair"/>
    <property type="evidence" value="ECO:0007669"/>
    <property type="project" value="TreeGrafter"/>
</dbReference>
<dbReference type="PROSITE" id="PS00617">
    <property type="entry name" value="RECF_1"/>
    <property type="match status" value="1"/>
</dbReference>
<dbReference type="Proteomes" id="UP000824145">
    <property type="component" value="Unassembled WGS sequence"/>
</dbReference>
<dbReference type="GO" id="GO:0006260">
    <property type="term" value="P:DNA replication"/>
    <property type="evidence" value="ECO:0007669"/>
    <property type="project" value="UniProtKB-UniRule"/>
</dbReference>
<reference evidence="15" key="2">
    <citation type="journal article" date="2021" name="PeerJ">
        <title>Extensive microbial diversity within the chicken gut microbiome revealed by metagenomics and culture.</title>
        <authorList>
            <person name="Gilroy R."/>
            <person name="Ravi A."/>
            <person name="Getino M."/>
            <person name="Pursley I."/>
            <person name="Horton D.L."/>
            <person name="Alikhan N.F."/>
            <person name="Baker D."/>
            <person name="Gharbi K."/>
            <person name="Hall N."/>
            <person name="Watson M."/>
            <person name="Adriaenssens E.M."/>
            <person name="Foster-Nyarko E."/>
            <person name="Jarju S."/>
            <person name="Secka A."/>
            <person name="Antonio M."/>
            <person name="Oren A."/>
            <person name="Chaudhuri R.R."/>
            <person name="La Ragione R."/>
            <person name="Hildebrand F."/>
            <person name="Pallen M.J."/>
        </authorList>
    </citation>
    <scope>NUCLEOTIDE SEQUENCE</scope>
    <source>
        <strain evidence="15">9366</strain>
    </source>
</reference>
<evidence type="ECO:0000256" key="5">
    <source>
        <dbReference type="ARBA" id="ARBA00022705"/>
    </source>
</evidence>
<dbReference type="GO" id="GO:0009432">
    <property type="term" value="P:SOS response"/>
    <property type="evidence" value="ECO:0007669"/>
    <property type="project" value="UniProtKB-UniRule"/>
</dbReference>
<evidence type="ECO:0000256" key="13">
    <source>
        <dbReference type="RuleBase" id="RU000578"/>
    </source>
</evidence>
<proteinExistence type="inferred from homology"/>
<evidence type="ECO:0000256" key="8">
    <source>
        <dbReference type="ARBA" id="ARBA00022840"/>
    </source>
</evidence>
<dbReference type="Pfam" id="PF02463">
    <property type="entry name" value="SMC_N"/>
    <property type="match status" value="1"/>
</dbReference>
<evidence type="ECO:0000256" key="2">
    <source>
        <dbReference type="ARBA" id="ARBA00008016"/>
    </source>
</evidence>
<keyword evidence="9 12" id="KW-0238">DNA-binding</keyword>
<comment type="caution">
    <text evidence="15">The sequence shown here is derived from an EMBL/GenBank/DDBJ whole genome shotgun (WGS) entry which is preliminary data.</text>
</comment>
<dbReference type="AlphaFoldDB" id="A0A9D1MMA9"/>
<evidence type="ECO:0000256" key="10">
    <source>
        <dbReference type="ARBA" id="ARBA00023204"/>
    </source>
</evidence>
<dbReference type="InterPro" id="IPR042174">
    <property type="entry name" value="RecF_2"/>
</dbReference>
<feature type="binding site" evidence="12">
    <location>
        <begin position="30"/>
        <end position="37"/>
    </location>
    <ligand>
        <name>ATP</name>
        <dbReference type="ChEBI" id="CHEBI:30616"/>
    </ligand>
</feature>
<accession>A0A9D1MMA9</accession>
<dbReference type="GO" id="GO:0003697">
    <property type="term" value="F:single-stranded DNA binding"/>
    <property type="evidence" value="ECO:0007669"/>
    <property type="project" value="UniProtKB-UniRule"/>
</dbReference>
<evidence type="ECO:0000256" key="1">
    <source>
        <dbReference type="ARBA" id="ARBA00004496"/>
    </source>
</evidence>
<dbReference type="GO" id="GO:0005524">
    <property type="term" value="F:ATP binding"/>
    <property type="evidence" value="ECO:0007669"/>
    <property type="project" value="UniProtKB-UniRule"/>
</dbReference>
<reference evidence="15" key="1">
    <citation type="submission" date="2020-10" db="EMBL/GenBank/DDBJ databases">
        <authorList>
            <person name="Gilroy R."/>
        </authorList>
    </citation>
    <scope>NUCLEOTIDE SEQUENCE</scope>
    <source>
        <strain evidence="15">9366</strain>
    </source>
</reference>